<dbReference type="Proteomes" id="UP000095286">
    <property type="component" value="Unplaced"/>
</dbReference>
<dbReference type="WBParaSite" id="RSKR_0000821550.1">
    <property type="protein sequence ID" value="RSKR_0000821550.1"/>
    <property type="gene ID" value="RSKR_0000821550"/>
</dbReference>
<evidence type="ECO:0000313" key="2">
    <source>
        <dbReference type="WBParaSite" id="RSKR_0000821550.1"/>
    </source>
</evidence>
<proteinExistence type="predicted"/>
<name>A0AC35U7S1_9BILA</name>
<protein>
    <submittedName>
        <fullName evidence="2">RxLR effector protein</fullName>
    </submittedName>
</protein>
<reference evidence="2" key="1">
    <citation type="submission" date="2016-11" db="UniProtKB">
        <authorList>
            <consortium name="WormBaseParasite"/>
        </authorList>
    </citation>
    <scope>IDENTIFICATION</scope>
    <source>
        <strain evidence="2">KR3021</strain>
    </source>
</reference>
<organism evidence="1 2">
    <name type="scientific">Rhabditophanes sp. KR3021</name>
    <dbReference type="NCBI Taxonomy" id="114890"/>
    <lineage>
        <taxon>Eukaryota</taxon>
        <taxon>Metazoa</taxon>
        <taxon>Ecdysozoa</taxon>
        <taxon>Nematoda</taxon>
        <taxon>Chromadorea</taxon>
        <taxon>Rhabditida</taxon>
        <taxon>Tylenchina</taxon>
        <taxon>Panagrolaimomorpha</taxon>
        <taxon>Strongyloidoidea</taxon>
        <taxon>Alloionematidae</taxon>
        <taxon>Rhabditophanes</taxon>
    </lineage>
</organism>
<sequence>MTQYNADIFTADNYTNWLSYKNRHYFIENFKELAALQNMDPQTALSSLTTYGLPDDSWQNMHRTKFKSGPNAFMRLALVEKYVIENKDYLPAVFGYLKDKKARIDFWNSKPSNRMLQNSISLRFYSAIGETKLGENEGKYYITVSTAKAKSAKTIIAWW</sequence>
<accession>A0AC35U7S1</accession>
<evidence type="ECO:0000313" key="1">
    <source>
        <dbReference type="Proteomes" id="UP000095286"/>
    </source>
</evidence>